<reference evidence="2" key="1">
    <citation type="submission" date="2022-11" db="EMBL/GenBank/DDBJ databases">
        <authorList>
            <person name="Petersen C."/>
        </authorList>
    </citation>
    <scope>NUCLEOTIDE SEQUENCE</scope>
    <source>
        <strain evidence="2">IBT 30761</strain>
    </source>
</reference>
<dbReference type="Gene3D" id="3.40.50.20">
    <property type="match status" value="1"/>
</dbReference>
<organism evidence="2 3">
    <name type="scientific">Penicillium argentinense</name>
    <dbReference type="NCBI Taxonomy" id="1131581"/>
    <lineage>
        <taxon>Eukaryota</taxon>
        <taxon>Fungi</taxon>
        <taxon>Dikarya</taxon>
        <taxon>Ascomycota</taxon>
        <taxon>Pezizomycotina</taxon>
        <taxon>Eurotiomycetes</taxon>
        <taxon>Eurotiomycetidae</taxon>
        <taxon>Eurotiales</taxon>
        <taxon>Aspergillaceae</taxon>
        <taxon>Penicillium</taxon>
    </lineage>
</organism>
<dbReference type="GeneID" id="81358340"/>
<keyword evidence="1" id="KW-1133">Transmembrane helix</keyword>
<dbReference type="Proteomes" id="UP001149074">
    <property type="component" value="Unassembled WGS sequence"/>
</dbReference>
<dbReference type="RefSeq" id="XP_056475520.1">
    <property type="nucleotide sequence ID" value="XM_056619361.1"/>
</dbReference>
<keyword evidence="1" id="KW-0812">Transmembrane</keyword>
<accession>A0A9W9FGR2</accession>
<dbReference type="SUPFAM" id="SSF51735">
    <property type="entry name" value="NAD(P)-binding Rossmann-fold domains"/>
    <property type="match status" value="1"/>
</dbReference>
<evidence type="ECO:0000256" key="1">
    <source>
        <dbReference type="SAM" id="Phobius"/>
    </source>
</evidence>
<gene>
    <name evidence="2" type="ORF">N7532_006867</name>
</gene>
<dbReference type="AlphaFoldDB" id="A0A9W9FGR2"/>
<protein>
    <recommendedName>
        <fullName evidence="4">ATP-grasp domain-containing protein</fullName>
    </recommendedName>
</protein>
<proteinExistence type="predicted"/>
<evidence type="ECO:0000313" key="2">
    <source>
        <dbReference type="EMBL" id="KAJ5099866.1"/>
    </source>
</evidence>
<keyword evidence="3" id="KW-1185">Reference proteome</keyword>
<feature type="transmembrane region" description="Helical" evidence="1">
    <location>
        <begin position="20"/>
        <end position="44"/>
    </location>
</feature>
<comment type="caution">
    <text evidence="2">The sequence shown here is derived from an EMBL/GenBank/DDBJ whole genome shotgun (WGS) entry which is preliminary data.</text>
</comment>
<sequence>MKTLRAANSAEALSCTFWHLFRISVSFALLFVDNTILIAAVVLARLQSVAGWRPAALRDVRFYPKTVLITGIGTAHGLALARAWEAQGHRVVGADVADLDLSVRSGGSVSKALVAFYRVPKDHYISRILDIVHREKVDIWIPCSPKATVIEDATARQVIESRTSCRCIAFDAELAARFIHTDSFRQFLAERNLPVLERHQVHSRDSIHKILHRSPSKSYQIRRLGSSANEAVVVLPKRTLSKTYSEVSEIQISQELPWVLQQQTRLGEFYADILVVRGHVHAIKVRLAEARSPHWGASRLDEALATGIHRLMQNFAEKGGTRMTGHLSVRLLVDEEFDHSSVRHTIHISDCVPGAAAVENLVRDATCPVAGYLAIISSEADRAGWKVTATLSPSFHPGSALIGNDTAIQILSRLLSLDLVKRGAAILEKELVPFLFWRDSRFSYHDPLPWWWHVHVYQPFREVWLLVKQIRETGLVNGPIKI</sequence>
<name>A0A9W9FGR2_9EURO</name>
<evidence type="ECO:0000313" key="3">
    <source>
        <dbReference type="Proteomes" id="UP001149074"/>
    </source>
</evidence>
<dbReference type="OrthoDB" id="186626at2759"/>
<reference evidence="2" key="2">
    <citation type="journal article" date="2023" name="IMA Fungus">
        <title>Comparative genomic study of the Penicillium genus elucidates a diverse pangenome and 15 lateral gene transfer events.</title>
        <authorList>
            <person name="Petersen C."/>
            <person name="Sorensen T."/>
            <person name="Nielsen M.R."/>
            <person name="Sondergaard T.E."/>
            <person name="Sorensen J.L."/>
            <person name="Fitzpatrick D.A."/>
            <person name="Frisvad J.C."/>
            <person name="Nielsen K.L."/>
        </authorList>
    </citation>
    <scope>NUCLEOTIDE SEQUENCE</scope>
    <source>
        <strain evidence="2">IBT 30761</strain>
    </source>
</reference>
<evidence type="ECO:0008006" key="4">
    <source>
        <dbReference type="Google" id="ProtNLM"/>
    </source>
</evidence>
<keyword evidence="1" id="KW-0472">Membrane</keyword>
<dbReference type="EMBL" id="JAPQKI010000005">
    <property type="protein sequence ID" value="KAJ5099866.1"/>
    <property type="molecule type" value="Genomic_DNA"/>
</dbReference>
<dbReference type="InterPro" id="IPR036291">
    <property type="entry name" value="NAD(P)-bd_dom_sf"/>
</dbReference>